<dbReference type="Proteomes" id="UP001158067">
    <property type="component" value="Unassembled WGS sequence"/>
</dbReference>
<dbReference type="PROSITE" id="PS50853">
    <property type="entry name" value="FN3"/>
    <property type="match status" value="1"/>
</dbReference>
<dbReference type="Gene3D" id="2.60.40.10">
    <property type="entry name" value="Immunoglobulins"/>
    <property type="match status" value="2"/>
</dbReference>
<evidence type="ECO:0000313" key="4">
    <source>
        <dbReference type="EMBL" id="SMP79341.1"/>
    </source>
</evidence>
<dbReference type="Pfam" id="PF13385">
    <property type="entry name" value="Laminin_G_3"/>
    <property type="match status" value="1"/>
</dbReference>
<evidence type="ECO:0000259" key="3">
    <source>
        <dbReference type="PROSITE" id="PS50853"/>
    </source>
</evidence>
<dbReference type="EMBL" id="FXUG01000031">
    <property type="protein sequence ID" value="SMP79341.1"/>
    <property type="molecule type" value="Genomic_DNA"/>
</dbReference>
<dbReference type="SUPFAM" id="SSF49373">
    <property type="entry name" value="Invasin/intimin cell-adhesion fragments"/>
    <property type="match status" value="1"/>
</dbReference>
<dbReference type="InterPro" id="IPR008964">
    <property type="entry name" value="Invasin/intimin_cell_adhesion"/>
</dbReference>
<dbReference type="InterPro" id="IPR013783">
    <property type="entry name" value="Ig-like_fold"/>
</dbReference>
<name>A0ABY1QS58_9BACT</name>
<feature type="signal peptide" evidence="2">
    <location>
        <begin position="1"/>
        <end position="21"/>
    </location>
</feature>
<protein>
    <submittedName>
        <fullName evidence="4">Ig-like domain (Group 1)</fullName>
    </submittedName>
</protein>
<dbReference type="SUPFAM" id="SSF49265">
    <property type="entry name" value="Fibronectin type III"/>
    <property type="match status" value="1"/>
</dbReference>
<dbReference type="InterPro" id="IPR003344">
    <property type="entry name" value="Big_1_dom"/>
</dbReference>
<reference evidence="4 5" key="1">
    <citation type="submission" date="2017-05" db="EMBL/GenBank/DDBJ databases">
        <authorList>
            <person name="Varghese N."/>
            <person name="Submissions S."/>
        </authorList>
    </citation>
    <scope>NUCLEOTIDE SEQUENCE [LARGE SCALE GENOMIC DNA]</scope>
    <source>
        <strain evidence="4 5">DSM 25457</strain>
    </source>
</reference>
<sequence>MFGLMVAMCSCLSTATPKAAAEVSSKNSFISCKPFASQANGTQTCNITVAVRHSDGTIARGKTVTLTSNRADADTITPASVITNDDGVARFEVRSTEPGNSTLVATCDGVRVDRGIIMDGAVGIYTFDGIQADNVVRDLSHHANHGEIFGSPEFVDGHFGRAISLDGESQYIEIPDSPSMSGSDANYIEAWVRVAADVDDRELQIVAQKSYSKRGDYALAIDQGRIVYHYRSAQRAKDQREDALSLAKVFQPDTWMHTAGFWEGSDIAERVRHHGYVRGYVSENAFDAQPKSQQVEGIWKGRTSGEPFTIGRGGDDTAYFHGVIDELRVYDRALYDEEMRRNHSGDTTITFGLECPSEFSTDDEKLPECVALTWELCGPHVTTYEIYRSEKPDVAVCPENLLIVVPHGRDHFRDYNVEFDKSYHYRVLAKSFTNASEPSEVVSATPYRAEDEPRWYLGDGHFHTYTHDILAEDFTPEMTLAEAKKLGFDFVLVTEHNSLGSYFRAEDQATKDFIVFGNGQEISDGGKHRTGAFLKHFVPTTDQTIQEQNAMALSMGAEVGPNHSDYSDGPNNITLFELVNNRKWYPFEAWDNQYLKKGIPVIAKGGSDAHGRWSVKRGVRWCVWAERHSYMAIKEAIQKGRTLAVDGRGLLCMLRVNDAMIGDRLRISSDASPKIQIDATAEEGTITNVRLIRHGEVIKAWEPNEKQFSVAWNDAGFDGGSTYYRLEVESIAPELQAVSSAIFIDASS</sequence>
<evidence type="ECO:0000256" key="1">
    <source>
        <dbReference type="ARBA" id="ARBA00010116"/>
    </source>
</evidence>
<proteinExistence type="inferred from homology"/>
<comment type="caution">
    <text evidence="4">The sequence shown here is derived from an EMBL/GenBank/DDBJ whole genome shotgun (WGS) entry which is preliminary data.</text>
</comment>
<comment type="similarity">
    <text evidence="1">Belongs to the intimin/invasin family.</text>
</comment>
<dbReference type="SUPFAM" id="SSF49899">
    <property type="entry name" value="Concanavalin A-like lectins/glucanases"/>
    <property type="match status" value="1"/>
</dbReference>
<dbReference type="InterPro" id="IPR003961">
    <property type="entry name" value="FN3_dom"/>
</dbReference>
<dbReference type="Gene3D" id="3.20.20.140">
    <property type="entry name" value="Metal-dependent hydrolases"/>
    <property type="match status" value="1"/>
</dbReference>
<dbReference type="InterPro" id="IPR016195">
    <property type="entry name" value="Pol/histidinol_Pase-like"/>
</dbReference>
<dbReference type="SMART" id="SM00634">
    <property type="entry name" value="BID_1"/>
    <property type="match status" value="1"/>
</dbReference>
<dbReference type="Pfam" id="PF02369">
    <property type="entry name" value="Big_1"/>
    <property type="match status" value="1"/>
</dbReference>
<evidence type="ECO:0000256" key="2">
    <source>
        <dbReference type="SAM" id="SignalP"/>
    </source>
</evidence>
<feature type="chain" id="PRO_5045424532" evidence="2">
    <location>
        <begin position="22"/>
        <end position="748"/>
    </location>
</feature>
<accession>A0ABY1QS58</accession>
<feature type="domain" description="Fibronectin type-III" evidence="3">
    <location>
        <begin position="355"/>
        <end position="449"/>
    </location>
</feature>
<organism evidence="4 5">
    <name type="scientific">Neorhodopirellula lusitana</name>
    <dbReference type="NCBI Taxonomy" id="445327"/>
    <lineage>
        <taxon>Bacteria</taxon>
        <taxon>Pseudomonadati</taxon>
        <taxon>Planctomycetota</taxon>
        <taxon>Planctomycetia</taxon>
        <taxon>Pirellulales</taxon>
        <taxon>Pirellulaceae</taxon>
        <taxon>Neorhodopirellula</taxon>
    </lineage>
</organism>
<dbReference type="Gene3D" id="2.60.120.200">
    <property type="match status" value="1"/>
</dbReference>
<dbReference type="SUPFAM" id="SSF89550">
    <property type="entry name" value="PHP domain-like"/>
    <property type="match status" value="1"/>
</dbReference>
<evidence type="ECO:0000313" key="5">
    <source>
        <dbReference type="Proteomes" id="UP001158067"/>
    </source>
</evidence>
<gene>
    <name evidence="4" type="ORF">SAMN06265222_1311</name>
</gene>
<dbReference type="NCBIfam" id="NF038032">
    <property type="entry name" value="CehA_McbA_metalo"/>
    <property type="match status" value="1"/>
</dbReference>
<dbReference type="InterPro" id="IPR036116">
    <property type="entry name" value="FN3_sf"/>
</dbReference>
<dbReference type="InterPro" id="IPR013320">
    <property type="entry name" value="ConA-like_dom_sf"/>
</dbReference>
<keyword evidence="5" id="KW-1185">Reference proteome</keyword>
<keyword evidence="2" id="KW-0732">Signal</keyword>